<protein>
    <submittedName>
        <fullName evidence="1">Uncharacterized protein</fullName>
    </submittedName>
</protein>
<accession>A0A0E9W7V7</accession>
<organism evidence="1">
    <name type="scientific">Anguilla anguilla</name>
    <name type="common">European freshwater eel</name>
    <name type="synonym">Muraena anguilla</name>
    <dbReference type="NCBI Taxonomy" id="7936"/>
    <lineage>
        <taxon>Eukaryota</taxon>
        <taxon>Metazoa</taxon>
        <taxon>Chordata</taxon>
        <taxon>Craniata</taxon>
        <taxon>Vertebrata</taxon>
        <taxon>Euteleostomi</taxon>
        <taxon>Actinopterygii</taxon>
        <taxon>Neopterygii</taxon>
        <taxon>Teleostei</taxon>
        <taxon>Anguilliformes</taxon>
        <taxon>Anguillidae</taxon>
        <taxon>Anguilla</taxon>
    </lineage>
</organism>
<name>A0A0E9W7V7_ANGAN</name>
<sequence>MGSFVWQDFADGTREKSRHLWITLSSLSRRSYPDGPTKRGKHQCYSVDNVTKKAPKILS</sequence>
<proteinExistence type="predicted"/>
<reference evidence="1" key="2">
    <citation type="journal article" date="2015" name="Fish Shellfish Immunol.">
        <title>Early steps in the European eel (Anguilla anguilla)-Vibrio vulnificus interaction in the gills: Role of the RtxA13 toxin.</title>
        <authorList>
            <person name="Callol A."/>
            <person name="Pajuelo D."/>
            <person name="Ebbesson L."/>
            <person name="Teles M."/>
            <person name="MacKenzie S."/>
            <person name="Amaro C."/>
        </authorList>
    </citation>
    <scope>NUCLEOTIDE SEQUENCE</scope>
</reference>
<dbReference type="AlphaFoldDB" id="A0A0E9W7V7"/>
<reference evidence="1" key="1">
    <citation type="submission" date="2014-11" db="EMBL/GenBank/DDBJ databases">
        <authorList>
            <person name="Amaro Gonzalez C."/>
        </authorList>
    </citation>
    <scope>NUCLEOTIDE SEQUENCE</scope>
</reference>
<evidence type="ECO:0000313" key="1">
    <source>
        <dbReference type="EMBL" id="JAH85563.1"/>
    </source>
</evidence>
<dbReference type="EMBL" id="GBXM01023014">
    <property type="protein sequence ID" value="JAH85563.1"/>
    <property type="molecule type" value="Transcribed_RNA"/>
</dbReference>